<dbReference type="Proteomes" id="UP001500936">
    <property type="component" value="Unassembled WGS sequence"/>
</dbReference>
<comment type="caution">
    <text evidence="1">The sequence shown here is derived from an EMBL/GenBank/DDBJ whole genome shotgun (WGS) entry which is preliminary data.</text>
</comment>
<dbReference type="EMBL" id="BAABHB010000001">
    <property type="protein sequence ID" value="GAA4395740.1"/>
    <property type="molecule type" value="Genomic_DNA"/>
</dbReference>
<evidence type="ECO:0000313" key="1">
    <source>
        <dbReference type="EMBL" id="GAA4395740.1"/>
    </source>
</evidence>
<dbReference type="RefSeq" id="WP_345263238.1">
    <property type="nucleotide sequence ID" value="NZ_BAABHB010000001.1"/>
</dbReference>
<gene>
    <name evidence="1" type="ORF">GCM10023187_03040</name>
</gene>
<sequence length="83" mass="9793">MKIRWFKPNQSALRIETVGELEDYFGRDATPFKYDYYGELDRSGSLKQIDVEAYLIQTSVWFMFEDGDYLIRNEIDSLSKHAA</sequence>
<organism evidence="1 2">
    <name type="scientific">Nibrella viscosa</name>
    <dbReference type="NCBI Taxonomy" id="1084524"/>
    <lineage>
        <taxon>Bacteria</taxon>
        <taxon>Pseudomonadati</taxon>
        <taxon>Bacteroidota</taxon>
        <taxon>Cytophagia</taxon>
        <taxon>Cytophagales</taxon>
        <taxon>Spirosomataceae</taxon>
        <taxon>Nibrella</taxon>
    </lineage>
</organism>
<accession>A0ABP8JTA7</accession>
<keyword evidence="2" id="KW-1185">Reference proteome</keyword>
<evidence type="ECO:0008006" key="3">
    <source>
        <dbReference type="Google" id="ProtNLM"/>
    </source>
</evidence>
<protein>
    <recommendedName>
        <fullName evidence="3">Phage protein</fullName>
    </recommendedName>
</protein>
<proteinExistence type="predicted"/>
<name>A0ABP8JTA7_9BACT</name>
<reference evidence="2" key="1">
    <citation type="journal article" date="2019" name="Int. J. Syst. Evol. Microbiol.">
        <title>The Global Catalogue of Microorganisms (GCM) 10K type strain sequencing project: providing services to taxonomists for standard genome sequencing and annotation.</title>
        <authorList>
            <consortium name="The Broad Institute Genomics Platform"/>
            <consortium name="The Broad Institute Genome Sequencing Center for Infectious Disease"/>
            <person name="Wu L."/>
            <person name="Ma J."/>
        </authorList>
    </citation>
    <scope>NUCLEOTIDE SEQUENCE [LARGE SCALE GENOMIC DNA]</scope>
    <source>
        <strain evidence="2">JCM 17925</strain>
    </source>
</reference>
<evidence type="ECO:0000313" key="2">
    <source>
        <dbReference type="Proteomes" id="UP001500936"/>
    </source>
</evidence>